<dbReference type="EMBL" id="ABSU01000003">
    <property type="protein sequence ID" value="EFE35429.1"/>
    <property type="molecule type" value="Genomic_DNA"/>
</dbReference>
<dbReference type="Gene3D" id="2.40.50.140">
    <property type="entry name" value="Nucleic acid-binding proteins"/>
    <property type="match status" value="1"/>
</dbReference>
<comment type="subcellular location">
    <subcellularLocation>
        <location evidence="1">Nucleus</location>
    </subcellularLocation>
</comment>
<comment type="caution">
    <text evidence="11">The sequence shown here is derived from an EMBL/GenBank/DDBJ whole genome shotgun (WGS) entry which is preliminary data.</text>
</comment>
<evidence type="ECO:0000259" key="9">
    <source>
        <dbReference type="Pfam" id="PF09329"/>
    </source>
</evidence>
<dbReference type="GO" id="GO:0003697">
    <property type="term" value="F:single-stranded DNA binding"/>
    <property type="evidence" value="ECO:0007669"/>
    <property type="project" value="InterPro"/>
</dbReference>
<feature type="region of interest" description="Disordered" evidence="8">
    <location>
        <begin position="208"/>
        <end position="234"/>
    </location>
</feature>
<dbReference type="PANTHER" id="PTHR13454:SF11">
    <property type="entry name" value="PROTEIN MCM10 HOMOLOG"/>
    <property type="match status" value="1"/>
</dbReference>
<dbReference type="HOGENOM" id="CLU_011047_0_0_1"/>
<dbReference type="InterPro" id="IPR040184">
    <property type="entry name" value="Mcm10"/>
</dbReference>
<dbReference type="GeneID" id="9524063"/>
<evidence type="ECO:0000256" key="8">
    <source>
        <dbReference type="SAM" id="MobiDB-lite"/>
    </source>
</evidence>
<feature type="region of interest" description="Disordered" evidence="8">
    <location>
        <begin position="449"/>
        <end position="470"/>
    </location>
</feature>
<feature type="compositionally biased region" description="Polar residues" evidence="8">
    <location>
        <begin position="327"/>
        <end position="339"/>
    </location>
</feature>
<dbReference type="GO" id="GO:0003688">
    <property type="term" value="F:DNA replication origin binding"/>
    <property type="evidence" value="ECO:0007669"/>
    <property type="project" value="TreeGrafter"/>
</dbReference>
<evidence type="ECO:0000256" key="5">
    <source>
        <dbReference type="ARBA" id="ARBA00022771"/>
    </source>
</evidence>
<evidence type="ECO:0000256" key="7">
    <source>
        <dbReference type="ARBA" id="ARBA00023242"/>
    </source>
</evidence>
<dbReference type="PANTHER" id="PTHR13454">
    <property type="entry name" value="PROTEIN MCM10 HOMOLOG"/>
    <property type="match status" value="1"/>
</dbReference>
<feature type="compositionally biased region" description="Polar residues" evidence="8">
    <location>
        <begin position="351"/>
        <end position="376"/>
    </location>
</feature>
<evidence type="ECO:0000256" key="1">
    <source>
        <dbReference type="ARBA" id="ARBA00004123"/>
    </source>
</evidence>
<feature type="region of interest" description="Disordered" evidence="8">
    <location>
        <begin position="587"/>
        <end position="637"/>
    </location>
</feature>
<dbReference type="KEGG" id="abe:ARB_05471"/>
<keyword evidence="12" id="KW-1185">Reference proteome</keyword>
<dbReference type="AlphaFoldDB" id="D4AML8"/>
<feature type="compositionally biased region" description="Polar residues" evidence="8">
    <location>
        <begin position="617"/>
        <end position="631"/>
    </location>
</feature>
<dbReference type="GO" id="GO:0043596">
    <property type="term" value="C:nuclear replication fork"/>
    <property type="evidence" value="ECO:0007669"/>
    <property type="project" value="TreeGrafter"/>
</dbReference>
<protein>
    <submittedName>
        <fullName evidence="11">DNA replication protein, putative</fullName>
    </submittedName>
</protein>
<keyword evidence="7" id="KW-0539">Nucleus</keyword>
<dbReference type="InterPro" id="IPR015408">
    <property type="entry name" value="Znf_Mcm10/DnaG"/>
</dbReference>
<dbReference type="Pfam" id="PF09329">
    <property type="entry name" value="zf-primase"/>
    <property type="match status" value="1"/>
</dbReference>
<dbReference type="RefSeq" id="XP_003016074.1">
    <property type="nucleotide sequence ID" value="XM_003016028.1"/>
</dbReference>
<dbReference type="FunFam" id="2.40.50.140:FF:000174">
    <property type="entry name" value="DNA replication licensing factor mcm10"/>
    <property type="match status" value="1"/>
</dbReference>
<evidence type="ECO:0000256" key="4">
    <source>
        <dbReference type="ARBA" id="ARBA00022723"/>
    </source>
</evidence>
<feature type="compositionally biased region" description="Polar residues" evidence="8">
    <location>
        <begin position="218"/>
        <end position="234"/>
    </location>
</feature>
<dbReference type="InterPro" id="IPR055065">
    <property type="entry name" value="OB_MCM10"/>
</dbReference>
<gene>
    <name evidence="11" type="ORF">ARB_05471</name>
</gene>
<evidence type="ECO:0000313" key="11">
    <source>
        <dbReference type="EMBL" id="EFE35429.1"/>
    </source>
</evidence>
<reference evidence="12" key="1">
    <citation type="journal article" date="2011" name="Genome Biol.">
        <title>Comparative and functional genomics provide insights into the pathogenicity of dermatophytic fungi.</title>
        <authorList>
            <person name="Burmester A."/>
            <person name="Shelest E."/>
            <person name="Gloeckner G."/>
            <person name="Heddergott C."/>
            <person name="Schindler S."/>
            <person name="Staib P."/>
            <person name="Heidel A."/>
            <person name="Felder M."/>
            <person name="Petzold A."/>
            <person name="Szafranski K."/>
            <person name="Feuermann M."/>
            <person name="Pedruzzi I."/>
            <person name="Priebe S."/>
            <person name="Groth M."/>
            <person name="Winkler R."/>
            <person name="Li W."/>
            <person name="Kniemeyer O."/>
            <person name="Schroeckh V."/>
            <person name="Hertweck C."/>
            <person name="Hube B."/>
            <person name="White T.C."/>
            <person name="Platzer M."/>
            <person name="Guthke R."/>
            <person name="Heitman J."/>
            <person name="Woestemeyer J."/>
            <person name="Zipfel P.F."/>
            <person name="Monod M."/>
            <person name="Brakhage A.A."/>
        </authorList>
    </citation>
    <scope>NUCLEOTIDE SEQUENCE [LARGE SCALE GENOMIC DNA]</scope>
    <source>
        <strain evidence="12">ATCC MYA-4681 / CBS 112371</strain>
    </source>
</reference>
<dbReference type="GO" id="GO:0006270">
    <property type="term" value="P:DNA replication initiation"/>
    <property type="evidence" value="ECO:0007669"/>
    <property type="project" value="InterPro"/>
</dbReference>
<feature type="region of interest" description="Disordered" evidence="8">
    <location>
        <begin position="126"/>
        <end position="188"/>
    </location>
</feature>
<keyword evidence="6" id="KW-0862">Zinc</keyword>
<feature type="domain" description="Zinc finger Mcm10/DnaG-type" evidence="9">
    <location>
        <begin position="544"/>
        <end position="589"/>
    </location>
</feature>
<accession>D4AML8</accession>
<comment type="similarity">
    <text evidence="2">Belongs to the MCM10 family.</text>
</comment>
<feature type="compositionally biased region" description="Polar residues" evidence="8">
    <location>
        <begin position="750"/>
        <end position="760"/>
    </location>
</feature>
<evidence type="ECO:0000256" key="6">
    <source>
        <dbReference type="ARBA" id="ARBA00022833"/>
    </source>
</evidence>
<dbReference type="Proteomes" id="UP000008866">
    <property type="component" value="Unassembled WGS sequence"/>
</dbReference>
<name>D4AML8_ARTBC</name>
<dbReference type="eggNOG" id="KOG3056">
    <property type="taxonomic scope" value="Eukaryota"/>
</dbReference>
<dbReference type="Pfam" id="PF22379">
    <property type="entry name" value="OB_MCM10"/>
    <property type="match status" value="1"/>
</dbReference>
<keyword evidence="3" id="KW-0235">DNA replication</keyword>
<feature type="domain" description="MCM10 OB-fold" evidence="10">
    <location>
        <begin position="468"/>
        <end position="537"/>
    </location>
</feature>
<feature type="region of interest" description="Disordered" evidence="8">
    <location>
        <begin position="729"/>
        <end position="767"/>
    </location>
</feature>
<proteinExistence type="inferred from homology"/>
<keyword evidence="4" id="KW-0479">Metal-binding</keyword>
<evidence type="ECO:0000256" key="3">
    <source>
        <dbReference type="ARBA" id="ARBA00022705"/>
    </source>
</evidence>
<organism evidence="11 12">
    <name type="scientific">Arthroderma benhamiae (strain ATCC MYA-4681 / CBS 112371)</name>
    <name type="common">Trichophyton mentagrophytes</name>
    <dbReference type="NCBI Taxonomy" id="663331"/>
    <lineage>
        <taxon>Eukaryota</taxon>
        <taxon>Fungi</taxon>
        <taxon>Dikarya</taxon>
        <taxon>Ascomycota</taxon>
        <taxon>Pezizomycotina</taxon>
        <taxon>Eurotiomycetes</taxon>
        <taxon>Eurotiomycetidae</taxon>
        <taxon>Onygenales</taxon>
        <taxon>Arthrodermataceae</taxon>
        <taxon>Trichophyton</taxon>
    </lineage>
</organism>
<evidence type="ECO:0000313" key="12">
    <source>
        <dbReference type="Proteomes" id="UP000008866"/>
    </source>
</evidence>
<evidence type="ECO:0000256" key="2">
    <source>
        <dbReference type="ARBA" id="ARBA00009679"/>
    </source>
</evidence>
<feature type="compositionally biased region" description="Low complexity" evidence="8">
    <location>
        <begin position="735"/>
        <end position="749"/>
    </location>
</feature>
<keyword evidence="5" id="KW-0863">Zinc-finger</keyword>
<dbReference type="GO" id="GO:0008270">
    <property type="term" value="F:zinc ion binding"/>
    <property type="evidence" value="ECO:0007669"/>
    <property type="project" value="UniProtKB-KW"/>
</dbReference>
<feature type="region of interest" description="Disordered" evidence="8">
    <location>
        <begin position="312"/>
        <end position="388"/>
    </location>
</feature>
<dbReference type="InterPro" id="IPR012340">
    <property type="entry name" value="NA-bd_OB-fold"/>
</dbReference>
<dbReference type="OMA" id="IGFCKAV"/>
<sequence>MREIQLVTIKNYHSEFPGSLVSLSGSIQEVQDRFTKAVIVGDIPWPPKSPHAALMSSPNGRKKFEEIQNKRRAATDYGISSAKARRILDENLEDEDDEDDEETLQLKLAAIEARLKLKRLQQSKARLKQADSETESFEGPSESISPRPESQGYRGSRVLGERKRKAADTSYQENVQVPLSPVKRPPLPVAPISPQRVILGIDKGRKAPDVSLRRPKSMGQNPYDNKQATGSQAGNLFTRGSSHETQLLPPDTTSRLDKFKSFSDRMIESRANDKERRDKSWALQRKRTTGFGVDKNELERFHAAAKESTIDLGAVPSTKRERLTSPVRVTQSSSTENIPPTSPSKRDRSQLSRIGRSNSESRVTRTARSESSSSLGTEVKPADPTKFEPFSSLHLSTRILPHSFLKRTFDSKTTMRIPDLLRTVKGPDFESPETDGDFVVFGIVGSKSAPKEHKDKKAGGNKNDDEPEDGHNANKYMVLTLTDLKWTIDLFLFSTAFPRYYRLAPGTLIAVLNPAIMPPPRHKIDTNAFSLTLHSSEDTILEIGTAQDIGFCKAVKRDGKVCESWVDSRKTEYCDFHVEAQLRKTTSGRMEVNSGPGISTRFGPRFSGFRGARREQNVSQGSGTRSNTDSGGNFDRATGTRYYVAPAATSAIGNRQSQFPARNGTASSLLDADDPFIDAGSFDRGGNSKAERLRKRLADQERERTIARSLGEFKGVGAEYLRAHHKDTVEAESKANSTSATASSHTTNNQSGSNDTSSGNDPFLGLDNLQKNAKGIKLRRGKDGNAQTTVKKTRFITANGIREAGRDSLGKATQDATDYNDDLDIV</sequence>
<evidence type="ECO:0000259" key="10">
    <source>
        <dbReference type="Pfam" id="PF22379"/>
    </source>
</evidence>
<dbReference type="STRING" id="663331.D4AML8"/>